<dbReference type="AlphaFoldDB" id="A0A0H3DM39"/>
<reference evidence="1 2" key="1">
    <citation type="journal article" date="2010" name="Appl. Environ. Microbiol.">
        <title>Targeted chromosomal knockouts in Mycoplasma pneumoniae.</title>
        <authorList>
            <person name="Krishnakumar R."/>
            <person name="Assad-Garcia N."/>
            <person name="Benders G.A."/>
            <person name="Phan Q."/>
            <person name="Montague M.G."/>
            <person name="Glass J.I."/>
        </authorList>
    </citation>
    <scope>NUCLEOTIDE SEQUENCE [LARGE SCALE GENOMIC DNA]</scope>
    <source>
        <strain evidence="2">ATCC 15531 / DSM 22911 / NBRC 14401 / NCTC 10119 / FH</strain>
    </source>
</reference>
<name>A0A0H3DM39_MYCPB</name>
<protein>
    <submittedName>
        <fullName evidence="1">Uncharacterized protein</fullName>
    </submittedName>
</protein>
<dbReference type="HOGENOM" id="CLU_188377_0_0_14"/>
<organism evidence="1 2">
    <name type="scientific">Mycoplasmoides pneumoniae (strain ATCC 15531 / DSM 23978 / CIP 103766 / NBRC 14401 / NCTC 10119 / FH)</name>
    <name type="common">Mycoplasma pneumoniae</name>
    <dbReference type="NCBI Taxonomy" id="722438"/>
    <lineage>
        <taxon>Bacteria</taxon>
        <taxon>Bacillati</taxon>
        <taxon>Mycoplasmatota</taxon>
        <taxon>Mycoplasmoidales</taxon>
        <taxon>Mycoplasmoidaceae</taxon>
        <taxon>Mycoplasmoides</taxon>
    </lineage>
</organism>
<evidence type="ECO:0000313" key="1">
    <source>
        <dbReference type="EMBL" id="ADK86801.1"/>
    </source>
</evidence>
<dbReference type="EMBL" id="CP002077">
    <property type="protein sequence ID" value="ADK86801.1"/>
    <property type="molecule type" value="Genomic_DNA"/>
</dbReference>
<evidence type="ECO:0000313" key="2">
    <source>
        <dbReference type="Proteomes" id="UP000007756"/>
    </source>
</evidence>
<accession>A0A0H3DM39</accession>
<dbReference type="Proteomes" id="UP000007756">
    <property type="component" value="Chromosome"/>
</dbReference>
<dbReference type="KEGG" id="mpj:MPNE_0364"/>
<dbReference type="PaxDb" id="722438-MPNE_0364"/>
<proteinExistence type="predicted"/>
<gene>
    <name evidence="1" type="ordered locus">MPNE_0364</name>
</gene>
<dbReference type="PATRIC" id="fig|722438.3.peg.349"/>
<sequence length="64" mass="6972">MIVNAFSTLINTALDISEAANANNANGNGSSYSYKRRNSQKDYFSTGRFRLGLTPGKSSYSFPV</sequence>